<protein>
    <submittedName>
        <fullName evidence="1">Uncharacterized protein</fullName>
    </submittedName>
</protein>
<reference evidence="1" key="1">
    <citation type="submission" date="2014-07" db="EMBL/GenBank/DDBJ databases">
        <title>Identification of a novel salt tolerance gene in wild soybean by whole-genome sequencing.</title>
        <authorList>
            <person name="Lam H.-M."/>
            <person name="Qi X."/>
            <person name="Li M.-W."/>
            <person name="Liu X."/>
            <person name="Xie M."/>
            <person name="Ni M."/>
            <person name="Xu X."/>
        </authorList>
    </citation>
    <scope>NUCLEOTIDE SEQUENCE [LARGE SCALE GENOMIC DNA]</scope>
    <source>
        <tissue evidence="1">Root</tissue>
    </source>
</reference>
<sequence>MLLKDSLSEPNLLSEAHPLSEEACSLRENKTLKNVEPESSAISAQPAHLARTLFLLALSASKPA</sequence>
<accession>A0A0B2RPX4</accession>
<proteinExistence type="predicted"/>
<organism evidence="1">
    <name type="scientific">Glycine soja</name>
    <name type="common">Wild soybean</name>
    <dbReference type="NCBI Taxonomy" id="3848"/>
    <lineage>
        <taxon>Eukaryota</taxon>
        <taxon>Viridiplantae</taxon>
        <taxon>Streptophyta</taxon>
        <taxon>Embryophyta</taxon>
        <taxon>Tracheophyta</taxon>
        <taxon>Spermatophyta</taxon>
        <taxon>Magnoliopsida</taxon>
        <taxon>eudicotyledons</taxon>
        <taxon>Gunneridae</taxon>
        <taxon>Pentapetalae</taxon>
        <taxon>rosids</taxon>
        <taxon>fabids</taxon>
        <taxon>Fabales</taxon>
        <taxon>Fabaceae</taxon>
        <taxon>Papilionoideae</taxon>
        <taxon>50 kb inversion clade</taxon>
        <taxon>NPAAA clade</taxon>
        <taxon>indigoferoid/millettioid clade</taxon>
        <taxon>Phaseoleae</taxon>
        <taxon>Glycine</taxon>
        <taxon>Glycine subgen. Soja</taxon>
    </lineage>
</organism>
<dbReference type="Proteomes" id="UP000053555">
    <property type="component" value="Unassembled WGS sequence"/>
</dbReference>
<name>A0A0B2RPX4_GLYSO</name>
<gene>
    <name evidence="1" type="ORF">glysoja_046321</name>
</gene>
<dbReference type="EMBL" id="KN649077">
    <property type="protein sequence ID" value="KHN34283.1"/>
    <property type="molecule type" value="Genomic_DNA"/>
</dbReference>
<evidence type="ECO:0000313" key="1">
    <source>
        <dbReference type="EMBL" id="KHN34283.1"/>
    </source>
</evidence>
<dbReference type="AlphaFoldDB" id="A0A0B2RPX4"/>